<gene>
    <name evidence="4" type="ORF">WJX73_002002</name>
</gene>
<accession>A0AAW1NJI7</accession>
<dbReference type="Proteomes" id="UP001465755">
    <property type="component" value="Unassembled WGS sequence"/>
</dbReference>
<dbReference type="EMBL" id="JALJOQ010000275">
    <property type="protein sequence ID" value="KAK9786295.1"/>
    <property type="molecule type" value="Genomic_DNA"/>
</dbReference>
<protein>
    <submittedName>
        <fullName evidence="4">Uncharacterized protein</fullName>
    </submittedName>
</protein>
<reference evidence="4 5" key="1">
    <citation type="journal article" date="2024" name="Nat. Commun.">
        <title>Phylogenomics reveals the evolutionary origins of lichenization in chlorophyte algae.</title>
        <authorList>
            <person name="Puginier C."/>
            <person name="Libourel C."/>
            <person name="Otte J."/>
            <person name="Skaloud P."/>
            <person name="Haon M."/>
            <person name="Grisel S."/>
            <person name="Petersen M."/>
            <person name="Berrin J.G."/>
            <person name="Delaux P.M."/>
            <person name="Dal Grande F."/>
            <person name="Keller J."/>
        </authorList>
    </citation>
    <scope>NUCLEOTIDE SEQUENCE [LARGE SCALE GENOMIC DNA]</scope>
    <source>
        <strain evidence="4 5">SAG 2036</strain>
    </source>
</reference>
<keyword evidence="3" id="KW-0472">Membrane</keyword>
<keyword evidence="3" id="KW-0812">Transmembrane</keyword>
<evidence type="ECO:0000256" key="2">
    <source>
        <dbReference type="SAM" id="MobiDB-lite"/>
    </source>
</evidence>
<keyword evidence="1" id="KW-0175">Coiled coil</keyword>
<name>A0AAW1NJI7_9CHLO</name>
<keyword evidence="3" id="KW-1133">Transmembrane helix</keyword>
<feature type="coiled-coil region" evidence="1">
    <location>
        <begin position="120"/>
        <end position="161"/>
    </location>
</feature>
<evidence type="ECO:0000313" key="5">
    <source>
        <dbReference type="Proteomes" id="UP001465755"/>
    </source>
</evidence>
<feature type="compositionally biased region" description="Polar residues" evidence="2">
    <location>
        <begin position="26"/>
        <end position="38"/>
    </location>
</feature>
<feature type="compositionally biased region" description="Low complexity" evidence="2">
    <location>
        <begin position="62"/>
        <end position="71"/>
    </location>
</feature>
<keyword evidence="5" id="KW-1185">Reference proteome</keyword>
<feature type="transmembrane region" description="Helical" evidence="3">
    <location>
        <begin position="241"/>
        <end position="261"/>
    </location>
</feature>
<evidence type="ECO:0000256" key="1">
    <source>
        <dbReference type="SAM" id="Coils"/>
    </source>
</evidence>
<sequence length="268" mass="27889">MSSGYTFENAKRDSSASKRRSPSTAVTSVQSLGSTGSAEFQEAVEDLHARSGSVADSDYQDAASEASGASSMGVSWADADEGSFARGSTAIPARSPTGSSPEAEQPQAGPSDQHAWKAKLEEALQAKAALEASLTAQQERNGKLQAQIEQLEAKARKSAHEARAAAAVSAGTTESQEAAVARLVGGVIGRIVASHQTEQAFTSKVATLQMRLERMGRMEASISAARRSNDDSASADRSRRVSLAIALGACGCGALTAWLLMSRLQQSK</sequence>
<organism evidence="4 5">
    <name type="scientific">Symbiochloris irregularis</name>
    <dbReference type="NCBI Taxonomy" id="706552"/>
    <lineage>
        <taxon>Eukaryota</taxon>
        <taxon>Viridiplantae</taxon>
        <taxon>Chlorophyta</taxon>
        <taxon>core chlorophytes</taxon>
        <taxon>Trebouxiophyceae</taxon>
        <taxon>Trebouxiales</taxon>
        <taxon>Trebouxiaceae</taxon>
        <taxon>Symbiochloris</taxon>
    </lineage>
</organism>
<evidence type="ECO:0000313" key="4">
    <source>
        <dbReference type="EMBL" id="KAK9786295.1"/>
    </source>
</evidence>
<dbReference type="AlphaFoldDB" id="A0AAW1NJI7"/>
<comment type="caution">
    <text evidence="4">The sequence shown here is derived from an EMBL/GenBank/DDBJ whole genome shotgun (WGS) entry which is preliminary data.</text>
</comment>
<feature type="region of interest" description="Disordered" evidence="2">
    <location>
        <begin position="1"/>
        <end position="114"/>
    </location>
</feature>
<proteinExistence type="predicted"/>
<evidence type="ECO:0000256" key="3">
    <source>
        <dbReference type="SAM" id="Phobius"/>
    </source>
</evidence>